<sequence>MVTAVRKLLSFEMTIAEWIGTGLILAAPYVVVGLGWTALRLDRLDGSGLAWFVQLVGSVAFWPALVFSAVCVG</sequence>
<reference evidence="2 3" key="1">
    <citation type="submission" date="2016-01" db="EMBL/GenBank/DDBJ databases">
        <authorList>
            <consortium name="TB Trials Study Group"/>
            <person name="Sutton G."/>
            <person name="Brinkac L."/>
            <person name="Sanka R."/>
            <person name="Adams M."/>
            <person name="Lau E.L."/>
            <person name="Macaden R."/>
            <person name="Grewal H.M.S."/>
        </authorList>
    </citation>
    <scope>NUCLEOTIDE SEQUENCE [LARGE SCALE GENOMIC DNA]</scope>
    <source>
        <strain evidence="2 3">IS-1744</strain>
    </source>
</reference>
<evidence type="ECO:0000256" key="1">
    <source>
        <dbReference type="SAM" id="Phobius"/>
    </source>
</evidence>
<comment type="caution">
    <text evidence="2">The sequence shown here is derived from an EMBL/GenBank/DDBJ whole genome shotgun (WGS) entry which is preliminary data.</text>
</comment>
<evidence type="ECO:0000313" key="2">
    <source>
        <dbReference type="EMBL" id="KUI19417.1"/>
    </source>
</evidence>
<feature type="transmembrane region" description="Helical" evidence="1">
    <location>
        <begin position="15"/>
        <end position="39"/>
    </location>
</feature>
<keyword evidence="1" id="KW-1133">Transmembrane helix</keyword>
<organism evidence="2 3">
    <name type="scientific">Mycobacterium lehmannii</name>
    <dbReference type="NCBI Taxonomy" id="2048550"/>
    <lineage>
        <taxon>Bacteria</taxon>
        <taxon>Bacillati</taxon>
        <taxon>Actinomycetota</taxon>
        <taxon>Actinomycetes</taxon>
        <taxon>Mycobacteriales</taxon>
        <taxon>Mycobacteriaceae</taxon>
        <taxon>Mycobacterium</taxon>
    </lineage>
</organism>
<dbReference type="Proteomes" id="UP000053707">
    <property type="component" value="Unassembled WGS sequence"/>
</dbReference>
<keyword evidence="3" id="KW-1185">Reference proteome</keyword>
<dbReference type="EMBL" id="LQIR01000006">
    <property type="protein sequence ID" value="KUI19417.1"/>
    <property type="molecule type" value="Genomic_DNA"/>
</dbReference>
<keyword evidence="1" id="KW-0812">Transmembrane</keyword>
<proteinExistence type="predicted"/>
<name>A0A101AB29_9MYCO</name>
<feature type="transmembrane region" description="Helical" evidence="1">
    <location>
        <begin position="51"/>
        <end position="72"/>
    </location>
</feature>
<accession>A0A101AB29</accession>
<dbReference type="AlphaFoldDB" id="A0A101AB29"/>
<evidence type="ECO:0000313" key="3">
    <source>
        <dbReference type="Proteomes" id="UP000053707"/>
    </source>
</evidence>
<keyword evidence="1" id="KW-0472">Membrane</keyword>
<gene>
    <name evidence="2" type="ORF">AU192_06235</name>
</gene>
<protein>
    <submittedName>
        <fullName evidence="2">Uncharacterized protein</fullName>
    </submittedName>
</protein>